<dbReference type="Proteomes" id="UP000663850">
    <property type="component" value="Unassembled WGS sequence"/>
</dbReference>
<evidence type="ECO:0000256" key="1">
    <source>
        <dbReference type="SAM" id="MobiDB-lite"/>
    </source>
</evidence>
<accession>A0A8H2X2I1</accession>
<feature type="compositionally biased region" description="Basic and acidic residues" evidence="1">
    <location>
        <begin position="138"/>
        <end position="158"/>
    </location>
</feature>
<comment type="caution">
    <text evidence="2">The sequence shown here is derived from an EMBL/GenBank/DDBJ whole genome shotgun (WGS) entry which is preliminary data.</text>
</comment>
<evidence type="ECO:0000313" key="2">
    <source>
        <dbReference type="EMBL" id="CAE6414493.1"/>
    </source>
</evidence>
<organism evidence="2 3">
    <name type="scientific">Rhizoctonia solani</name>
    <dbReference type="NCBI Taxonomy" id="456999"/>
    <lineage>
        <taxon>Eukaryota</taxon>
        <taxon>Fungi</taxon>
        <taxon>Dikarya</taxon>
        <taxon>Basidiomycota</taxon>
        <taxon>Agaricomycotina</taxon>
        <taxon>Agaricomycetes</taxon>
        <taxon>Cantharellales</taxon>
        <taxon>Ceratobasidiaceae</taxon>
        <taxon>Rhizoctonia</taxon>
    </lineage>
</organism>
<protein>
    <submittedName>
        <fullName evidence="2">Uncharacterized protein</fullName>
    </submittedName>
</protein>
<feature type="compositionally biased region" description="Basic and acidic residues" evidence="1">
    <location>
        <begin position="95"/>
        <end position="106"/>
    </location>
</feature>
<feature type="compositionally biased region" description="Basic and acidic residues" evidence="1">
    <location>
        <begin position="72"/>
        <end position="83"/>
    </location>
</feature>
<feature type="region of interest" description="Disordered" evidence="1">
    <location>
        <begin position="1"/>
        <end position="158"/>
    </location>
</feature>
<sequence>MDTTSRIHTGAAHKSTGVGALPRDNEEGVPRPSARRTSLPSEEYEGAKPGEKSGGVGSLPGHLSESNVALLPDERENLAKEGVEPSALTATHMHPTSEHPDKKDLKPAVSQPTTGEQPSAPKRKTSLKDKFSGGMKAAMDKLKRDEDTFAERHTQRGH</sequence>
<dbReference type="AlphaFoldDB" id="A0A8H2X2I1"/>
<gene>
    <name evidence="2" type="ORF">RDB_LOCUS3785</name>
</gene>
<name>A0A8H2X2I1_9AGAM</name>
<evidence type="ECO:0000313" key="3">
    <source>
        <dbReference type="Proteomes" id="UP000663850"/>
    </source>
</evidence>
<dbReference type="EMBL" id="CAJMWZ010000246">
    <property type="protein sequence ID" value="CAE6414493.1"/>
    <property type="molecule type" value="Genomic_DNA"/>
</dbReference>
<proteinExistence type="predicted"/>
<reference evidence="2" key="1">
    <citation type="submission" date="2021-01" db="EMBL/GenBank/DDBJ databases">
        <authorList>
            <person name="Kaushik A."/>
        </authorList>
    </citation>
    <scope>NUCLEOTIDE SEQUENCE</scope>
    <source>
        <strain evidence="2">Type strain: AG8-Rh-89/</strain>
    </source>
</reference>